<evidence type="ECO:0000313" key="1">
    <source>
        <dbReference type="EMBL" id="WYY07583.1"/>
    </source>
</evidence>
<protein>
    <submittedName>
        <fullName evidence="1">TIGR03089 family protein</fullName>
    </submittedName>
</protein>
<name>A0ABZ2U1T3_9ACTN</name>
<dbReference type="InterPro" id="IPR017523">
    <property type="entry name" value="Rv3268"/>
</dbReference>
<evidence type="ECO:0000313" key="2">
    <source>
        <dbReference type="Proteomes" id="UP001479933"/>
    </source>
</evidence>
<dbReference type="SUPFAM" id="SSF56801">
    <property type="entry name" value="Acetyl-CoA synthetase-like"/>
    <property type="match status" value="1"/>
</dbReference>
<dbReference type="InterPro" id="IPR042099">
    <property type="entry name" value="ANL_N_sf"/>
</dbReference>
<reference evidence="1 2" key="1">
    <citation type="journal article" date="2023" name="Virus Evol.">
        <title>Computational host range prediction-The good, the bad, and the ugly.</title>
        <authorList>
            <person name="Howell A.A."/>
            <person name="Versoza C.J."/>
            <person name="Pfeifer S.P."/>
        </authorList>
    </citation>
    <scope>NUCLEOTIDE SEQUENCE [LARGE SCALE GENOMIC DNA]</scope>
    <source>
        <strain evidence="1 2">1610/1b</strain>
    </source>
</reference>
<dbReference type="NCBIfam" id="TIGR03089">
    <property type="entry name" value="TIGR03089 family protein"/>
    <property type="match status" value="1"/>
</dbReference>
<dbReference type="Gene3D" id="3.40.50.12780">
    <property type="entry name" value="N-terminal domain of ligase-like"/>
    <property type="match status" value="2"/>
</dbReference>
<sequence>MSDTTVTGAILAAAADQARPMLTYYNDSTGERTELSGATLGNWAAKIGNYLRDEIGVLPGDPVRVDLPEHWQTAAILLGSWWAGAQVLIADDGDGRVVFTSRDRIDSHDEDEIVVVPLDPFAMGVRDLPVGISDFGESIRAHGDHFVPSGAGRLAVDSVTVQQVLTAAPDGLGADDRVLSVRPWHTVADLVANFAAPLAAGASLVYVDGSADEAALAKTASTEKATVTWR</sequence>
<dbReference type="EMBL" id="CP136137">
    <property type="protein sequence ID" value="WYY07583.1"/>
    <property type="molecule type" value="Genomic_DNA"/>
</dbReference>
<keyword evidence="2" id="KW-1185">Reference proteome</keyword>
<accession>A0ABZ2U1T3</accession>
<proteinExistence type="predicted"/>
<dbReference type="Proteomes" id="UP001479933">
    <property type="component" value="Chromosome"/>
</dbReference>
<organism evidence="1 2">
    <name type="scientific">Gordonia hydrophobica</name>
    <dbReference type="NCBI Taxonomy" id="40516"/>
    <lineage>
        <taxon>Bacteria</taxon>
        <taxon>Bacillati</taxon>
        <taxon>Actinomycetota</taxon>
        <taxon>Actinomycetes</taxon>
        <taxon>Mycobacteriales</taxon>
        <taxon>Gordoniaceae</taxon>
        <taxon>Gordonia</taxon>
    </lineage>
</organism>
<dbReference type="RefSeq" id="WP_066166508.1">
    <property type="nucleotide sequence ID" value="NZ_CP136137.1"/>
</dbReference>
<gene>
    <name evidence="1" type="ORF">RVF87_00380</name>
</gene>